<evidence type="ECO:0000313" key="3">
    <source>
        <dbReference type="Proteomes" id="UP000244989"/>
    </source>
</evidence>
<protein>
    <submittedName>
        <fullName evidence="2">Uncharacterized protein</fullName>
    </submittedName>
</protein>
<comment type="caution">
    <text evidence="2">The sequence shown here is derived from an EMBL/GenBank/DDBJ whole genome shotgun (WGS) entry which is preliminary data.</text>
</comment>
<keyword evidence="1" id="KW-0472">Membrane</keyword>
<evidence type="ECO:0000256" key="1">
    <source>
        <dbReference type="SAM" id="Phobius"/>
    </source>
</evidence>
<name>A0A2U1T9F3_9CORY</name>
<dbReference type="EMBL" id="QEEZ01000003">
    <property type="protein sequence ID" value="PWC02508.1"/>
    <property type="molecule type" value="Genomic_DNA"/>
</dbReference>
<evidence type="ECO:0000313" key="2">
    <source>
        <dbReference type="EMBL" id="PWC02508.1"/>
    </source>
</evidence>
<feature type="transmembrane region" description="Helical" evidence="1">
    <location>
        <begin position="113"/>
        <end position="131"/>
    </location>
</feature>
<feature type="transmembrane region" description="Helical" evidence="1">
    <location>
        <begin position="7"/>
        <end position="25"/>
    </location>
</feature>
<feature type="transmembrane region" description="Helical" evidence="1">
    <location>
        <begin position="31"/>
        <end position="51"/>
    </location>
</feature>
<feature type="transmembrane region" description="Helical" evidence="1">
    <location>
        <begin position="90"/>
        <end position="106"/>
    </location>
</feature>
<dbReference type="KEGG" id="cyz:C3B44_08825"/>
<sequence>MSATSHALLSGFITACLIALIALVGPERGTTFSLLIASGLAVPAGAGAASLLRRELSNQLERLRVDTVMVIFTAVPLLAAGLAAVAGRESYAVALVAVAVGTAMWRRAEWRTSVLAIGGFAGLVTSLWLGLDALPVAAVVVTLYGAGLVAVSSATEEDQQPELVRAS</sequence>
<keyword evidence="1" id="KW-0812">Transmembrane</keyword>
<keyword evidence="3" id="KW-1185">Reference proteome</keyword>
<feature type="transmembrane region" description="Helical" evidence="1">
    <location>
        <begin position="137"/>
        <end position="155"/>
    </location>
</feature>
<gene>
    <name evidence="2" type="ORF">DF222_02445</name>
</gene>
<dbReference type="RefSeq" id="WP_108432047.1">
    <property type="nucleotide sequence ID" value="NZ_CP026947.1"/>
</dbReference>
<organism evidence="2 3">
    <name type="scientific">Corynebacterium yudongzhengii</name>
    <dbReference type="NCBI Taxonomy" id="2080740"/>
    <lineage>
        <taxon>Bacteria</taxon>
        <taxon>Bacillati</taxon>
        <taxon>Actinomycetota</taxon>
        <taxon>Actinomycetes</taxon>
        <taxon>Mycobacteriales</taxon>
        <taxon>Corynebacteriaceae</taxon>
        <taxon>Corynebacterium</taxon>
    </lineage>
</organism>
<dbReference type="Proteomes" id="UP000244989">
    <property type="component" value="Unassembled WGS sequence"/>
</dbReference>
<keyword evidence="1" id="KW-1133">Transmembrane helix</keyword>
<reference evidence="3" key="1">
    <citation type="submission" date="2018-04" db="EMBL/GenBank/DDBJ databases">
        <authorList>
            <person name="Liu S."/>
            <person name="Wang Z."/>
            <person name="Li J."/>
        </authorList>
    </citation>
    <scope>NUCLEOTIDE SEQUENCE [LARGE SCALE GENOMIC DNA]</scope>
    <source>
        <strain evidence="3">2189</strain>
    </source>
</reference>
<accession>A0A2U1T9F3</accession>
<proteinExistence type="predicted"/>
<dbReference type="AlphaFoldDB" id="A0A2U1T9F3"/>
<feature type="transmembrane region" description="Helical" evidence="1">
    <location>
        <begin position="63"/>
        <end position="84"/>
    </location>
</feature>